<sequence length="417" mass="46013">MQKHQYLVSLMEDRKEELLKLCSDLIKIPSVNPPGEMEAITSFICRYLEEHHISYEVLYPTPTTPNIVATLGRKGGRRLILNGHSDVVPPGNLEKWEFDPFSGEIRDGKIFGRGASDMKCGLAGLLFSMGVLSDEQVELDGEVMLAIVPDEEVSGSWGTKWLVESGMVTGDACIIAEPSGYFNCEIGQKGCCWLKLTASGVPAHGSLAPFVGENAIEKLMRVLGRITDLRNIPARYDDDTAAVMEDSKQNARRRLTAKGAAHVLNHCSVNIGKINGGTKINMVPDHAEAEVDIRVPIGISTKTVEEEICRIIQESGAQDVEYSFSWRSEPNSTPRTAGIVECLAENVQEIWKEPLTRTYQWASSDARFFRYAGIPTLQYGPSTPSGIHSYNETAEVTDVVNIAKVYLCTIVDFLNKK</sequence>
<dbReference type="InterPro" id="IPR010182">
    <property type="entry name" value="ArgE/DapE"/>
</dbReference>
<evidence type="ECO:0000256" key="3">
    <source>
        <dbReference type="ARBA" id="ARBA00005130"/>
    </source>
</evidence>
<dbReference type="InterPro" id="IPR001261">
    <property type="entry name" value="ArgE/DapE_CS"/>
</dbReference>
<accession>A0ABR7NQH0</accession>
<evidence type="ECO:0000256" key="1">
    <source>
        <dbReference type="ARBA" id="ARBA00001941"/>
    </source>
</evidence>
<dbReference type="InterPro" id="IPR002933">
    <property type="entry name" value="Peptidase_M20"/>
</dbReference>
<dbReference type="PIRSF" id="PIRSF036696">
    <property type="entry name" value="ACY-1"/>
    <property type="match status" value="1"/>
</dbReference>
<evidence type="ECO:0000256" key="5">
    <source>
        <dbReference type="ARBA" id="ARBA00011921"/>
    </source>
</evidence>
<gene>
    <name evidence="13" type="ORF">H8708_03775</name>
</gene>
<keyword evidence="10" id="KW-0170">Cobalt</keyword>
<evidence type="ECO:0000256" key="10">
    <source>
        <dbReference type="ARBA" id="ARBA00023285"/>
    </source>
</evidence>
<keyword evidence="8" id="KW-0378">Hydrolase</keyword>
<dbReference type="Proteomes" id="UP000647491">
    <property type="component" value="Unassembled WGS sequence"/>
</dbReference>
<evidence type="ECO:0000259" key="12">
    <source>
        <dbReference type="Pfam" id="PF07687"/>
    </source>
</evidence>
<dbReference type="PROSITE" id="PS00759">
    <property type="entry name" value="ARGE_DAPE_CPG2_2"/>
    <property type="match status" value="1"/>
</dbReference>
<evidence type="ECO:0000256" key="11">
    <source>
        <dbReference type="ARBA" id="ARBA00051301"/>
    </source>
</evidence>
<comment type="caution">
    <text evidence="13">The sequence shown here is derived from an EMBL/GenBank/DDBJ whole genome shotgun (WGS) entry which is preliminary data.</text>
</comment>
<dbReference type="InterPro" id="IPR011650">
    <property type="entry name" value="Peptidase_M20_dimer"/>
</dbReference>
<comment type="cofactor">
    <cofactor evidence="2">
        <name>Zn(2+)</name>
        <dbReference type="ChEBI" id="CHEBI:29105"/>
    </cofactor>
</comment>
<evidence type="ECO:0000256" key="8">
    <source>
        <dbReference type="ARBA" id="ARBA00022801"/>
    </source>
</evidence>
<dbReference type="Pfam" id="PF01546">
    <property type="entry name" value="Peptidase_M20"/>
    <property type="match status" value="1"/>
</dbReference>
<evidence type="ECO:0000256" key="9">
    <source>
        <dbReference type="ARBA" id="ARBA00022833"/>
    </source>
</evidence>
<dbReference type="NCBIfam" id="TIGR01910">
    <property type="entry name" value="DapE-ArgE"/>
    <property type="match status" value="1"/>
</dbReference>
<name>A0ABR7NQH0_9FIRM</name>
<comment type="pathway">
    <text evidence="3">Amino-acid biosynthesis; L-lysine biosynthesis via DAP pathway; LL-2,6-diaminopimelate from (S)-tetrahydrodipicolinate (succinylase route): step 3/3.</text>
</comment>
<comment type="cofactor">
    <cofactor evidence="1">
        <name>Co(2+)</name>
        <dbReference type="ChEBI" id="CHEBI:48828"/>
    </cofactor>
</comment>
<dbReference type="InterPro" id="IPR050072">
    <property type="entry name" value="Peptidase_M20A"/>
</dbReference>
<evidence type="ECO:0000256" key="7">
    <source>
        <dbReference type="ARBA" id="ARBA00022723"/>
    </source>
</evidence>
<keyword evidence="9" id="KW-0862">Zinc</keyword>
<dbReference type="Pfam" id="PF07687">
    <property type="entry name" value="M20_dimer"/>
    <property type="match status" value="1"/>
</dbReference>
<organism evidence="13 14">
    <name type="scientific">Enterocloster hominis</name>
    <name type="common">ex Liu et al. 2021</name>
    <dbReference type="NCBI Taxonomy" id="2763663"/>
    <lineage>
        <taxon>Bacteria</taxon>
        <taxon>Bacillati</taxon>
        <taxon>Bacillota</taxon>
        <taxon>Clostridia</taxon>
        <taxon>Lachnospirales</taxon>
        <taxon>Lachnospiraceae</taxon>
        <taxon>Enterocloster</taxon>
    </lineage>
</organism>
<dbReference type="Gene3D" id="3.40.630.10">
    <property type="entry name" value="Zn peptidases"/>
    <property type="match status" value="1"/>
</dbReference>
<dbReference type="Gene3D" id="3.30.70.360">
    <property type="match status" value="1"/>
</dbReference>
<dbReference type="SUPFAM" id="SSF53187">
    <property type="entry name" value="Zn-dependent exopeptidases"/>
    <property type="match status" value="1"/>
</dbReference>
<dbReference type="PANTHER" id="PTHR43808">
    <property type="entry name" value="ACETYLORNITHINE DEACETYLASE"/>
    <property type="match status" value="1"/>
</dbReference>
<protein>
    <recommendedName>
        <fullName evidence="6">Probable succinyl-diaminopimelate desuccinylase</fullName>
        <ecNumber evidence="5">3.5.1.18</ecNumber>
    </recommendedName>
</protein>
<dbReference type="PANTHER" id="PTHR43808:SF32">
    <property type="entry name" value="ARGE_DAPE-RELATED DEACYLASE"/>
    <property type="match status" value="1"/>
</dbReference>
<dbReference type="EMBL" id="JACRTJ010000008">
    <property type="protein sequence ID" value="MBC8598356.1"/>
    <property type="molecule type" value="Genomic_DNA"/>
</dbReference>
<dbReference type="InterPro" id="IPR036264">
    <property type="entry name" value="Bact_exopeptidase_dim_dom"/>
</dbReference>
<dbReference type="SUPFAM" id="SSF55031">
    <property type="entry name" value="Bacterial exopeptidase dimerisation domain"/>
    <property type="match status" value="1"/>
</dbReference>
<comment type="similarity">
    <text evidence="4">Belongs to the peptidase M20A family.</text>
</comment>
<reference evidence="13 14" key="1">
    <citation type="submission" date="2020-08" db="EMBL/GenBank/DDBJ databases">
        <title>Genome public.</title>
        <authorList>
            <person name="Liu C."/>
            <person name="Sun Q."/>
        </authorList>
    </citation>
    <scope>NUCLEOTIDE SEQUENCE [LARGE SCALE GENOMIC DNA]</scope>
    <source>
        <strain evidence="13 14">BX10</strain>
    </source>
</reference>
<dbReference type="EC" id="3.5.1.18" evidence="5"/>
<proteinExistence type="inferred from homology"/>
<keyword evidence="7" id="KW-0479">Metal-binding</keyword>
<evidence type="ECO:0000256" key="6">
    <source>
        <dbReference type="ARBA" id="ARBA00016853"/>
    </source>
</evidence>
<evidence type="ECO:0000256" key="4">
    <source>
        <dbReference type="ARBA" id="ARBA00006247"/>
    </source>
</evidence>
<evidence type="ECO:0000313" key="13">
    <source>
        <dbReference type="EMBL" id="MBC8598356.1"/>
    </source>
</evidence>
<feature type="domain" description="Peptidase M20 dimerisation" evidence="12">
    <location>
        <begin position="186"/>
        <end position="317"/>
    </location>
</feature>
<evidence type="ECO:0000313" key="14">
    <source>
        <dbReference type="Proteomes" id="UP000647491"/>
    </source>
</evidence>
<keyword evidence="14" id="KW-1185">Reference proteome</keyword>
<evidence type="ECO:0000256" key="2">
    <source>
        <dbReference type="ARBA" id="ARBA00001947"/>
    </source>
</evidence>
<comment type="catalytic activity">
    <reaction evidence="11">
        <text>N-succinyl-(2S,6S)-2,6-diaminopimelate + H2O = (2S,6S)-2,6-diaminopimelate + succinate</text>
        <dbReference type="Rhea" id="RHEA:22608"/>
        <dbReference type="ChEBI" id="CHEBI:15377"/>
        <dbReference type="ChEBI" id="CHEBI:30031"/>
        <dbReference type="ChEBI" id="CHEBI:57609"/>
        <dbReference type="ChEBI" id="CHEBI:58087"/>
        <dbReference type="EC" id="3.5.1.18"/>
    </reaction>
</comment>